<feature type="domain" description="Sleeping Beauty transposase HTH" evidence="2">
    <location>
        <begin position="12"/>
        <end position="61"/>
    </location>
</feature>
<dbReference type="EMBL" id="JAROKS010000021">
    <property type="protein sequence ID" value="KAK1790610.1"/>
    <property type="molecule type" value="Genomic_DNA"/>
</dbReference>
<dbReference type="Pfam" id="PF13358">
    <property type="entry name" value="DDE_3"/>
    <property type="match status" value="1"/>
</dbReference>
<dbReference type="InterPro" id="IPR057667">
    <property type="entry name" value="HTH_SB"/>
</dbReference>
<comment type="caution">
    <text evidence="3">The sequence shown here is derived from an EMBL/GenBank/DDBJ whole genome shotgun (WGS) entry which is preliminary data.</text>
</comment>
<protein>
    <recommendedName>
        <fullName evidence="5">Tc1-like transposase DDE domain-containing protein</fullName>
    </recommendedName>
</protein>
<dbReference type="PANTHER" id="PTHR23022">
    <property type="entry name" value="TRANSPOSABLE ELEMENT-RELATED"/>
    <property type="match status" value="1"/>
</dbReference>
<sequence>TCLFHSNLATTMGKTKELSKDVTDKIVDLHKAGMGYKNISKKLGEKETTVGTKIRKWKKYKSQSFALALELHARSHLMGPKKTLVTHFAVKKKAHVQACLKFAIEHVNDSEKAGENVMWSAETKIELFGINSTRHVWRQRNAEYDPKNTISTVKHGGGNILLWGYFSAKGTGRLHCIERLMNGSMYRGILNENLLVSARTLKMGRRWVFQHDNDSKHTAKATKLKFKFKKKLKFKKSLRRSTFKVLEWPSQSPDLNPIENLWREPKLRVARQSTPPSCTALIGFSQACPLPFGWPAWRGAHINGRRASMHGAAPRVLGTGRWSVGLQCLKGILDKVLPPGASLFVRDRMVSKPWSHPQRKL</sequence>
<dbReference type="Proteomes" id="UP001239994">
    <property type="component" value="Unassembled WGS sequence"/>
</dbReference>
<dbReference type="InterPro" id="IPR036397">
    <property type="entry name" value="RNaseH_sf"/>
</dbReference>
<evidence type="ECO:0000259" key="2">
    <source>
        <dbReference type="Pfam" id="PF25787"/>
    </source>
</evidence>
<dbReference type="InterPro" id="IPR052338">
    <property type="entry name" value="Transposase_5"/>
</dbReference>
<dbReference type="AlphaFoldDB" id="A0AAD8Z3G1"/>
<evidence type="ECO:0000259" key="1">
    <source>
        <dbReference type="Pfam" id="PF13358"/>
    </source>
</evidence>
<keyword evidence="4" id="KW-1185">Reference proteome</keyword>
<gene>
    <name evidence="3" type="ORF">P4O66_014484</name>
</gene>
<dbReference type="InterPro" id="IPR036388">
    <property type="entry name" value="WH-like_DNA-bd_sf"/>
</dbReference>
<dbReference type="Pfam" id="PF25787">
    <property type="entry name" value="HTH_SB"/>
    <property type="match status" value="1"/>
</dbReference>
<name>A0AAD8Z3G1_9TELE</name>
<dbReference type="Gene3D" id="3.30.420.10">
    <property type="entry name" value="Ribonuclease H-like superfamily/Ribonuclease H"/>
    <property type="match status" value="1"/>
</dbReference>
<feature type="domain" description="Tc1-like transposase DDE" evidence="1">
    <location>
        <begin position="157"/>
        <end position="274"/>
    </location>
</feature>
<dbReference type="GO" id="GO:0003676">
    <property type="term" value="F:nucleic acid binding"/>
    <property type="evidence" value="ECO:0007669"/>
    <property type="project" value="InterPro"/>
</dbReference>
<feature type="non-terminal residue" evidence="3">
    <location>
        <position position="361"/>
    </location>
</feature>
<dbReference type="InterPro" id="IPR038717">
    <property type="entry name" value="Tc1-like_DDE_dom"/>
</dbReference>
<proteinExistence type="predicted"/>
<accession>A0AAD8Z3G1</accession>
<evidence type="ECO:0008006" key="5">
    <source>
        <dbReference type="Google" id="ProtNLM"/>
    </source>
</evidence>
<reference evidence="3" key="1">
    <citation type="submission" date="2023-03" db="EMBL/GenBank/DDBJ databases">
        <title>Electrophorus voltai genome.</title>
        <authorList>
            <person name="Bian C."/>
        </authorList>
    </citation>
    <scope>NUCLEOTIDE SEQUENCE</scope>
    <source>
        <strain evidence="3">CB-2022</strain>
        <tissue evidence="3">Muscle</tissue>
    </source>
</reference>
<evidence type="ECO:0000313" key="4">
    <source>
        <dbReference type="Proteomes" id="UP001239994"/>
    </source>
</evidence>
<organism evidence="3 4">
    <name type="scientific">Electrophorus voltai</name>
    <dbReference type="NCBI Taxonomy" id="2609070"/>
    <lineage>
        <taxon>Eukaryota</taxon>
        <taxon>Metazoa</taxon>
        <taxon>Chordata</taxon>
        <taxon>Craniata</taxon>
        <taxon>Vertebrata</taxon>
        <taxon>Euteleostomi</taxon>
        <taxon>Actinopterygii</taxon>
        <taxon>Neopterygii</taxon>
        <taxon>Teleostei</taxon>
        <taxon>Ostariophysi</taxon>
        <taxon>Gymnotiformes</taxon>
        <taxon>Gymnotoidei</taxon>
        <taxon>Gymnotidae</taxon>
        <taxon>Electrophorus</taxon>
    </lineage>
</organism>
<evidence type="ECO:0000313" key="3">
    <source>
        <dbReference type="EMBL" id="KAK1790610.1"/>
    </source>
</evidence>
<dbReference type="Gene3D" id="1.10.10.10">
    <property type="entry name" value="Winged helix-like DNA-binding domain superfamily/Winged helix DNA-binding domain"/>
    <property type="match status" value="1"/>
</dbReference>
<dbReference type="PANTHER" id="PTHR23022:SF135">
    <property type="entry name" value="SI:DKEY-77F5.3"/>
    <property type="match status" value="1"/>
</dbReference>